<evidence type="ECO:0000256" key="1">
    <source>
        <dbReference type="SAM" id="Phobius"/>
    </source>
</evidence>
<feature type="transmembrane region" description="Helical" evidence="1">
    <location>
        <begin position="28"/>
        <end position="49"/>
    </location>
</feature>
<accession>A0A6G1KPE6</accession>
<protein>
    <submittedName>
        <fullName evidence="2">Uncharacterized protein</fullName>
    </submittedName>
</protein>
<name>A0A6G1KPE6_9PLEO</name>
<organism evidence="2 3">
    <name type="scientific">Pleomassaria siparia CBS 279.74</name>
    <dbReference type="NCBI Taxonomy" id="1314801"/>
    <lineage>
        <taxon>Eukaryota</taxon>
        <taxon>Fungi</taxon>
        <taxon>Dikarya</taxon>
        <taxon>Ascomycota</taxon>
        <taxon>Pezizomycotina</taxon>
        <taxon>Dothideomycetes</taxon>
        <taxon>Pleosporomycetidae</taxon>
        <taxon>Pleosporales</taxon>
        <taxon>Pleomassariaceae</taxon>
        <taxon>Pleomassaria</taxon>
    </lineage>
</organism>
<dbReference type="EMBL" id="MU005764">
    <property type="protein sequence ID" value="KAF2714724.1"/>
    <property type="molecule type" value="Genomic_DNA"/>
</dbReference>
<keyword evidence="1" id="KW-1133">Transmembrane helix</keyword>
<evidence type="ECO:0000313" key="2">
    <source>
        <dbReference type="EMBL" id="KAF2714724.1"/>
    </source>
</evidence>
<reference evidence="2" key="1">
    <citation type="journal article" date="2020" name="Stud. Mycol.">
        <title>101 Dothideomycetes genomes: a test case for predicting lifestyles and emergence of pathogens.</title>
        <authorList>
            <person name="Haridas S."/>
            <person name="Albert R."/>
            <person name="Binder M."/>
            <person name="Bloem J."/>
            <person name="Labutti K."/>
            <person name="Salamov A."/>
            <person name="Andreopoulos B."/>
            <person name="Baker S."/>
            <person name="Barry K."/>
            <person name="Bills G."/>
            <person name="Bluhm B."/>
            <person name="Cannon C."/>
            <person name="Castanera R."/>
            <person name="Culley D."/>
            <person name="Daum C."/>
            <person name="Ezra D."/>
            <person name="Gonzalez J."/>
            <person name="Henrissat B."/>
            <person name="Kuo A."/>
            <person name="Liang C."/>
            <person name="Lipzen A."/>
            <person name="Lutzoni F."/>
            <person name="Magnuson J."/>
            <person name="Mondo S."/>
            <person name="Nolan M."/>
            <person name="Ohm R."/>
            <person name="Pangilinan J."/>
            <person name="Park H.-J."/>
            <person name="Ramirez L."/>
            <person name="Alfaro M."/>
            <person name="Sun H."/>
            <person name="Tritt A."/>
            <person name="Yoshinaga Y."/>
            <person name="Zwiers L.-H."/>
            <person name="Turgeon B."/>
            <person name="Goodwin S."/>
            <person name="Spatafora J."/>
            <person name="Crous P."/>
            <person name="Grigoriev I."/>
        </authorList>
    </citation>
    <scope>NUCLEOTIDE SEQUENCE</scope>
    <source>
        <strain evidence="2">CBS 279.74</strain>
    </source>
</reference>
<keyword evidence="1" id="KW-0812">Transmembrane</keyword>
<keyword evidence="1" id="KW-0472">Membrane</keyword>
<gene>
    <name evidence="2" type="ORF">K504DRAFT_8813</name>
</gene>
<sequence length="129" mass="15326">MYICKQDVNHARLLRRLSRRGPEGEERFFWFFGFFGFWFLADVTHWSLLMVHYILVHMYCTVYNSPYMNSAVQCTRRTSMYIHTWYIIHGNSHTCPCWTGMAGCADLTDLTDLNAWVPSQSRRSFHCIP</sequence>
<proteinExistence type="predicted"/>
<dbReference type="AlphaFoldDB" id="A0A6G1KPE6"/>
<keyword evidence="3" id="KW-1185">Reference proteome</keyword>
<evidence type="ECO:0000313" key="3">
    <source>
        <dbReference type="Proteomes" id="UP000799428"/>
    </source>
</evidence>
<dbReference type="Proteomes" id="UP000799428">
    <property type="component" value="Unassembled WGS sequence"/>
</dbReference>